<comment type="catalytic activity">
    <reaction evidence="1 10">
        <text>riboflavin(in) = riboflavin(out)</text>
        <dbReference type="Rhea" id="RHEA:35015"/>
        <dbReference type="ChEBI" id="CHEBI:57986"/>
    </reaction>
</comment>
<feature type="transmembrane region" description="Helical" evidence="10">
    <location>
        <begin position="109"/>
        <end position="126"/>
    </location>
</feature>
<evidence type="ECO:0000256" key="10">
    <source>
        <dbReference type="RuleBase" id="RU368035"/>
    </source>
</evidence>
<dbReference type="GO" id="GO:0005337">
    <property type="term" value="F:nucleoside transmembrane transporter activity"/>
    <property type="evidence" value="ECO:0007669"/>
    <property type="project" value="InterPro"/>
</dbReference>
<evidence type="ECO:0000256" key="1">
    <source>
        <dbReference type="ARBA" id="ARBA00000215"/>
    </source>
</evidence>
<comment type="similarity">
    <text evidence="4">Belongs to the SLC29A/ENT transporter (TC 2.A.57) family.</text>
</comment>
<evidence type="ECO:0000256" key="6">
    <source>
        <dbReference type="ARBA" id="ARBA00022475"/>
    </source>
</evidence>
<dbReference type="InterPro" id="IPR002259">
    <property type="entry name" value="Eqnu_transpt"/>
</dbReference>
<gene>
    <name evidence="12" type="primary">LOC107264801</name>
</gene>
<keyword evidence="9 10" id="KW-0472">Membrane</keyword>
<protein>
    <recommendedName>
        <fullName evidence="10">Riboflavin transporter</fullName>
    </recommendedName>
</protein>
<feature type="transmembrane region" description="Helical" evidence="10">
    <location>
        <begin position="447"/>
        <end position="464"/>
    </location>
</feature>
<dbReference type="AlphaFoldDB" id="A0AAJ7RB31"/>
<dbReference type="PANTHER" id="PTHR12929">
    <property type="entry name" value="SOLUTE CARRIER FAMILY 52"/>
    <property type="match status" value="1"/>
</dbReference>
<feature type="transmembrane region" description="Helical" evidence="10">
    <location>
        <begin position="178"/>
        <end position="198"/>
    </location>
</feature>
<keyword evidence="5 10" id="KW-0813">Transport</keyword>
<feature type="transmembrane region" description="Helical" evidence="10">
    <location>
        <begin position="210"/>
        <end position="231"/>
    </location>
</feature>
<feature type="transmembrane region" description="Helical" evidence="10">
    <location>
        <begin position="243"/>
        <end position="263"/>
    </location>
</feature>
<evidence type="ECO:0000256" key="8">
    <source>
        <dbReference type="ARBA" id="ARBA00022989"/>
    </source>
</evidence>
<keyword evidence="7 10" id="KW-0812">Transmembrane</keyword>
<feature type="transmembrane region" description="Helical" evidence="10">
    <location>
        <begin position="294"/>
        <end position="315"/>
    </location>
</feature>
<accession>A0AAJ7RB31</accession>
<evidence type="ECO:0000256" key="9">
    <source>
        <dbReference type="ARBA" id="ARBA00023136"/>
    </source>
</evidence>
<evidence type="ECO:0000256" key="2">
    <source>
        <dbReference type="ARBA" id="ARBA00004651"/>
    </source>
</evidence>
<feature type="transmembrane region" description="Helical" evidence="10">
    <location>
        <begin position="384"/>
        <end position="403"/>
    </location>
</feature>
<dbReference type="Proteomes" id="UP000694920">
    <property type="component" value="Unplaced"/>
</dbReference>
<organism evidence="11 12">
    <name type="scientific">Cephus cinctus</name>
    <name type="common">Wheat stem sawfly</name>
    <dbReference type="NCBI Taxonomy" id="211228"/>
    <lineage>
        <taxon>Eukaryota</taxon>
        <taxon>Metazoa</taxon>
        <taxon>Ecdysozoa</taxon>
        <taxon>Arthropoda</taxon>
        <taxon>Hexapoda</taxon>
        <taxon>Insecta</taxon>
        <taxon>Pterygota</taxon>
        <taxon>Neoptera</taxon>
        <taxon>Endopterygota</taxon>
        <taxon>Hymenoptera</taxon>
        <taxon>Cephoidea</taxon>
        <taxon>Cephidae</taxon>
        <taxon>Cephus</taxon>
    </lineage>
</organism>
<keyword evidence="6 10" id="KW-1003">Cell membrane</keyword>
<name>A0AAJ7RB31_CEPCN</name>
<comment type="similarity">
    <text evidence="3 10">Belongs to the riboflavin transporter family.</text>
</comment>
<dbReference type="GeneID" id="107264801"/>
<keyword evidence="8 10" id="KW-1133">Transmembrane helix</keyword>
<sequence>MVMIQQLFNALCSESVEPFLSTYMIACCGGKIILKDYKLQGKMEIVIERRWKCSVRNDTIHATSSSMSCQYCGCEAEHQSLVCSNVKVNSQSMLSRRNKCERWIPGRRLIVHTLVIFFGISAWIGVNGIFVQLPLLVNSAPEGWGLPAYLSVLVQAANIGPILYTLSRKYLPNFPETFWIWILLSMDIIAIGLLAFFHDRTSFYGSTEHSTAMFILVFFTALVSCTSSVLFMPYLRDFKEIYLVSYFIGEGLSGVLPSIVALIQGVGGNPECITDDDGKIIPYVSPPRFPPKDYFLFIFVILLLSFSAFGLLRYLPIVQSERINSKSKMFRETRNYDGDNTTSTITNEYNSEIENYNSELETTSATGAYEVSNPRSLSAIYKSYLFIIMGAICFLGHGFLPGIQSYSCLPYGNVAYHLTATLAHMANPAACFLALWTPVPSMRATSFLSIMSFMACSYVILLALKSPAPPMQGSEIGTALVVITWILLVGLISYIKLTITTIFRREAGAKSLFYTGIVMQIGSACGAILSFCFINYTNLFTAYTSCISV</sequence>
<dbReference type="Pfam" id="PF06237">
    <property type="entry name" value="SLC52_ribofla_tr"/>
    <property type="match status" value="1"/>
</dbReference>
<dbReference type="PANTHER" id="PTHR12929:SF10">
    <property type="entry name" value="RIBOFLAVIN TRANSPORTER"/>
    <property type="match status" value="1"/>
</dbReference>
<feature type="transmembrane region" description="Helical" evidence="10">
    <location>
        <begin position="476"/>
        <end position="499"/>
    </location>
</feature>
<dbReference type="GO" id="GO:0032217">
    <property type="term" value="F:riboflavin transmembrane transporter activity"/>
    <property type="evidence" value="ECO:0007669"/>
    <property type="project" value="UniProtKB-UniRule"/>
</dbReference>
<keyword evidence="11" id="KW-1185">Reference proteome</keyword>
<comment type="function">
    <text evidence="10">Plasma membrane transporter mediating the uptake by cells of the water soluble vitamin B2/riboflavin that plays a key role in biochemical oxidation-reduction reactions of the carbohydrate, lipid, and amino acid metabolism.</text>
</comment>
<comment type="subcellular location">
    <subcellularLocation>
        <location evidence="2 10">Cell membrane</location>
        <topology evidence="2 10">Multi-pass membrane protein</topology>
    </subcellularLocation>
</comment>
<evidence type="ECO:0000256" key="7">
    <source>
        <dbReference type="ARBA" id="ARBA00022692"/>
    </source>
</evidence>
<dbReference type="RefSeq" id="XP_024937675.1">
    <property type="nucleotide sequence ID" value="XM_025081907.1"/>
</dbReference>
<dbReference type="GO" id="GO:0005886">
    <property type="term" value="C:plasma membrane"/>
    <property type="evidence" value="ECO:0007669"/>
    <property type="project" value="UniProtKB-SubCell"/>
</dbReference>
<reference evidence="12" key="1">
    <citation type="submission" date="2025-08" db="UniProtKB">
        <authorList>
            <consortium name="RefSeq"/>
        </authorList>
    </citation>
    <scope>IDENTIFICATION</scope>
</reference>
<feature type="transmembrane region" description="Helical" evidence="10">
    <location>
        <begin position="146"/>
        <end position="166"/>
    </location>
</feature>
<evidence type="ECO:0000256" key="4">
    <source>
        <dbReference type="ARBA" id="ARBA00007965"/>
    </source>
</evidence>
<feature type="transmembrane region" description="Helical" evidence="10">
    <location>
        <begin position="511"/>
        <end position="536"/>
    </location>
</feature>
<evidence type="ECO:0000256" key="5">
    <source>
        <dbReference type="ARBA" id="ARBA00022448"/>
    </source>
</evidence>
<evidence type="ECO:0000313" key="12">
    <source>
        <dbReference type="RefSeq" id="XP_024937675.1"/>
    </source>
</evidence>
<proteinExistence type="inferred from homology"/>
<evidence type="ECO:0000313" key="11">
    <source>
        <dbReference type="Proteomes" id="UP000694920"/>
    </source>
</evidence>
<dbReference type="PRINTS" id="PR01130">
    <property type="entry name" value="DERENTRNSPRT"/>
</dbReference>
<feature type="transmembrane region" description="Helical" evidence="10">
    <location>
        <begin position="415"/>
        <end position="435"/>
    </location>
</feature>
<dbReference type="InterPro" id="IPR009357">
    <property type="entry name" value="Riboflavin_transptr"/>
</dbReference>
<evidence type="ECO:0000256" key="3">
    <source>
        <dbReference type="ARBA" id="ARBA00006366"/>
    </source>
</evidence>